<keyword evidence="10" id="KW-0460">Magnesium</keyword>
<dbReference type="GO" id="GO:0005829">
    <property type="term" value="C:cytosol"/>
    <property type="evidence" value="ECO:0007669"/>
    <property type="project" value="TreeGrafter"/>
</dbReference>
<keyword evidence="6" id="KW-0479">Metal-binding</keyword>
<dbReference type="InterPro" id="IPR015285">
    <property type="entry name" value="RIO2_wHTH_N"/>
</dbReference>
<keyword evidence="7" id="KW-0547">Nucleotide-binding</keyword>
<dbReference type="EMBL" id="DSEU01000008">
    <property type="protein sequence ID" value="HEM66350.1"/>
    <property type="molecule type" value="Genomic_DNA"/>
</dbReference>
<dbReference type="GO" id="GO:0030490">
    <property type="term" value="P:maturation of SSU-rRNA"/>
    <property type="evidence" value="ECO:0007669"/>
    <property type="project" value="TreeGrafter"/>
</dbReference>
<dbReference type="SUPFAM" id="SSF56112">
    <property type="entry name" value="Protein kinase-like (PK-like)"/>
    <property type="match status" value="1"/>
</dbReference>
<dbReference type="SUPFAM" id="SSF46785">
    <property type="entry name" value="Winged helix' DNA-binding domain"/>
    <property type="match status" value="1"/>
</dbReference>
<evidence type="ECO:0000256" key="12">
    <source>
        <dbReference type="ARBA" id="ARBA00048679"/>
    </source>
</evidence>
<gene>
    <name evidence="14" type="ORF">ENO26_02085</name>
</gene>
<evidence type="ECO:0000256" key="11">
    <source>
        <dbReference type="ARBA" id="ARBA00047899"/>
    </source>
</evidence>
<evidence type="ECO:0000256" key="2">
    <source>
        <dbReference type="ARBA" id="ARBA00009196"/>
    </source>
</evidence>
<evidence type="ECO:0000259" key="13">
    <source>
        <dbReference type="SMART" id="SM00090"/>
    </source>
</evidence>
<keyword evidence="4 14" id="KW-0723">Serine/threonine-protein kinase</keyword>
<dbReference type="InterPro" id="IPR018935">
    <property type="entry name" value="RIO_kinase_CS"/>
</dbReference>
<comment type="cofactor">
    <cofactor evidence="1">
        <name>Mg(2+)</name>
        <dbReference type="ChEBI" id="CHEBI:18420"/>
    </cofactor>
</comment>
<keyword evidence="8 14" id="KW-0418">Kinase</keyword>
<dbReference type="GO" id="GO:0030688">
    <property type="term" value="C:preribosome, small subunit precursor"/>
    <property type="evidence" value="ECO:0007669"/>
    <property type="project" value="TreeGrafter"/>
</dbReference>
<dbReference type="AlphaFoldDB" id="A0A7J2U0J7"/>
<reference evidence="14" key="1">
    <citation type="journal article" date="2020" name="mSystems">
        <title>Genome- and Community-Level Interaction Insights into Carbon Utilization and Element Cycling Functions of Hydrothermarchaeota in Hydrothermal Sediment.</title>
        <authorList>
            <person name="Zhou Z."/>
            <person name="Liu Y."/>
            <person name="Xu W."/>
            <person name="Pan J."/>
            <person name="Luo Z.H."/>
            <person name="Li M."/>
        </authorList>
    </citation>
    <scope>NUCLEOTIDE SEQUENCE [LARGE SCALE GENOMIC DNA]</scope>
    <source>
        <strain evidence="14">SpSt-125</strain>
    </source>
</reference>
<evidence type="ECO:0000256" key="3">
    <source>
        <dbReference type="ARBA" id="ARBA00012513"/>
    </source>
</evidence>
<dbReference type="InterPro" id="IPR036388">
    <property type="entry name" value="WH-like_DNA-bd_sf"/>
</dbReference>
<comment type="catalytic activity">
    <reaction evidence="12">
        <text>L-seryl-[protein] + ATP = O-phospho-L-seryl-[protein] + ADP + H(+)</text>
        <dbReference type="Rhea" id="RHEA:17989"/>
        <dbReference type="Rhea" id="RHEA-COMP:9863"/>
        <dbReference type="Rhea" id="RHEA-COMP:11604"/>
        <dbReference type="ChEBI" id="CHEBI:15378"/>
        <dbReference type="ChEBI" id="CHEBI:29999"/>
        <dbReference type="ChEBI" id="CHEBI:30616"/>
        <dbReference type="ChEBI" id="CHEBI:83421"/>
        <dbReference type="ChEBI" id="CHEBI:456216"/>
        <dbReference type="EC" id="2.7.11.1"/>
    </reaction>
</comment>
<comment type="caution">
    <text evidence="14">The sequence shown here is derived from an EMBL/GenBank/DDBJ whole genome shotgun (WGS) entry which is preliminary data.</text>
</comment>
<dbReference type="GO" id="GO:0004674">
    <property type="term" value="F:protein serine/threonine kinase activity"/>
    <property type="evidence" value="ECO:0007669"/>
    <property type="project" value="UniProtKB-KW"/>
</dbReference>
<dbReference type="EC" id="2.7.11.1" evidence="3"/>
<feature type="domain" description="RIO kinase" evidence="13">
    <location>
        <begin position="97"/>
        <end position="321"/>
    </location>
</feature>
<evidence type="ECO:0000256" key="9">
    <source>
        <dbReference type="ARBA" id="ARBA00022840"/>
    </source>
</evidence>
<name>A0A7J2U0J7_9CREN</name>
<protein>
    <recommendedName>
        <fullName evidence="3">non-specific serine/threonine protein kinase</fullName>
        <ecNumber evidence="3">2.7.11.1</ecNumber>
    </recommendedName>
</protein>
<dbReference type="Gene3D" id="1.10.510.10">
    <property type="entry name" value="Transferase(Phosphotransferase) domain 1"/>
    <property type="match status" value="1"/>
</dbReference>
<comment type="catalytic activity">
    <reaction evidence="11">
        <text>L-threonyl-[protein] + ATP = O-phospho-L-threonyl-[protein] + ADP + H(+)</text>
        <dbReference type="Rhea" id="RHEA:46608"/>
        <dbReference type="Rhea" id="RHEA-COMP:11060"/>
        <dbReference type="Rhea" id="RHEA-COMP:11605"/>
        <dbReference type="ChEBI" id="CHEBI:15378"/>
        <dbReference type="ChEBI" id="CHEBI:30013"/>
        <dbReference type="ChEBI" id="CHEBI:30616"/>
        <dbReference type="ChEBI" id="CHEBI:61977"/>
        <dbReference type="ChEBI" id="CHEBI:456216"/>
        <dbReference type="EC" id="2.7.11.1"/>
    </reaction>
</comment>
<evidence type="ECO:0000256" key="5">
    <source>
        <dbReference type="ARBA" id="ARBA00022679"/>
    </source>
</evidence>
<dbReference type="PANTHER" id="PTHR45852:SF1">
    <property type="entry name" value="SERINE_THREONINE-PROTEIN KINASE RIO2"/>
    <property type="match status" value="1"/>
</dbReference>
<dbReference type="Pfam" id="PF09202">
    <property type="entry name" value="Rio2_N"/>
    <property type="match status" value="1"/>
</dbReference>
<dbReference type="InterPro" id="IPR036390">
    <property type="entry name" value="WH_DNA-bd_sf"/>
</dbReference>
<evidence type="ECO:0000256" key="6">
    <source>
        <dbReference type="ARBA" id="ARBA00022723"/>
    </source>
</evidence>
<dbReference type="InterPro" id="IPR000687">
    <property type="entry name" value="RIO_kinase"/>
</dbReference>
<dbReference type="GO" id="GO:0005524">
    <property type="term" value="F:ATP binding"/>
    <property type="evidence" value="ECO:0007669"/>
    <property type="project" value="UniProtKB-KW"/>
</dbReference>
<dbReference type="Gene3D" id="1.10.10.10">
    <property type="entry name" value="Winged helix-like DNA-binding domain superfamily/Winged helix DNA-binding domain"/>
    <property type="match status" value="1"/>
</dbReference>
<evidence type="ECO:0000256" key="10">
    <source>
        <dbReference type="ARBA" id="ARBA00022842"/>
    </source>
</evidence>
<evidence type="ECO:0000313" key="14">
    <source>
        <dbReference type="EMBL" id="HEM66350.1"/>
    </source>
</evidence>
<dbReference type="InterPro" id="IPR018934">
    <property type="entry name" value="RIO_dom"/>
</dbReference>
<keyword evidence="5" id="KW-0808">Transferase</keyword>
<sequence>MDEESRALDQKMKRNAAATDNNTIRGVDNTSIGTVYKKLTNDDFQLLEHFISNLKKFEYIPLEVIVKHFKKRFTEKEIVARVKKLAKMKLIERHPITEAYKLRFLGLDCAALHRLVTKDVIKAIGDEIGTGKESKLYIGISEDDSIVVVKFYRIWKSFRNISKMRSYGNDVGGVTWLVKSIVSGRREREALTILNKHSVDGVPKLYGGALHAVVIEYIPGRDLYAVTQFDNPEEILQQIIDIIKEAYIKANIVHGDLSEYNVVIDLEDMKSYIIDWPQYVSTAEPKAYEVLRRDVENVLKFFRRKFRVDKDLNEVIKYIVEGKSTSS</sequence>
<dbReference type="Pfam" id="PF01163">
    <property type="entry name" value="RIO1"/>
    <property type="match status" value="1"/>
</dbReference>
<organism evidence="14">
    <name type="scientific">Ignisphaera aggregans</name>
    <dbReference type="NCBI Taxonomy" id="334771"/>
    <lineage>
        <taxon>Archaea</taxon>
        <taxon>Thermoproteota</taxon>
        <taxon>Thermoprotei</taxon>
        <taxon>Desulfurococcales</taxon>
        <taxon>Desulfurococcaceae</taxon>
        <taxon>Ignisphaera</taxon>
    </lineage>
</organism>
<proteinExistence type="inferred from homology"/>
<dbReference type="InterPro" id="IPR011009">
    <property type="entry name" value="Kinase-like_dom_sf"/>
</dbReference>
<keyword evidence="9" id="KW-0067">ATP-binding</keyword>
<dbReference type="PROSITE" id="PS01245">
    <property type="entry name" value="RIO1"/>
    <property type="match status" value="1"/>
</dbReference>
<comment type="similarity">
    <text evidence="2">Belongs to the protein kinase superfamily. RIO-type Ser/Thr kinase family.</text>
</comment>
<dbReference type="SMART" id="SM00090">
    <property type="entry name" value="RIO"/>
    <property type="match status" value="1"/>
</dbReference>
<evidence type="ECO:0000256" key="7">
    <source>
        <dbReference type="ARBA" id="ARBA00022741"/>
    </source>
</evidence>
<dbReference type="PANTHER" id="PTHR45852">
    <property type="entry name" value="SER/THR-PROTEIN KINASE RIO2"/>
    <property type="match status" value="1"/>
</dbReference>
<evidence type="ECO:0000256" key="8">
    <source>
        <dbReference type="ARBA" id="ARBA00022777"/>
    </source>
</evidence>
<dbReference type="Gene3D" id="3.30.200.20">
    <property type="entry name" value="Phosphorylase Kinase, domain 1"/>
    <property type="match status" value="1"/>
</dbReference>
<evidence type="ECO:0000256" key="4">
    <source>
        <dbReference type="ARBA" id="ARBA00022527"/>
    </source>
</evidence>
<evidence type="ECO:0000256" key="1">
    <source>
        <dbReference type="ARBA" id="ARBA00001946"/>
    </source>
</evidence>
<accession>A0A7J2U0J7</accession>
<dbReference type="GO" id="GO:0046872">
    <property type="term" value="F:metal ion binding"/>
    <property type="evidence" value="ECO:0007669"/>
    <property type="project" value="UniProtKB-KW"/>
</dbReference>